<keyword evidence="4 8" id="KW-0472">Membrane</keyword>
<dbReference type="SUPFAM" id="SSF57850">
    <property type="entry name" value="RING/U-box"/>
    <property type="match status" value="1"/>
</dbReference>
<dbReference type="PANTHER" id="PTHR46798">
    <property type="entry name" value="OS09G0511500 PROTEIN"/>
    <property type="match status" value="1"/>
</dbReference>
<dbReference type="GO" id="GO:0004842">
    <property type="term" value="F:ubiquitin-protein transferase activity"/>
    <property type="evidence" value="ECO:0007669"/>
    <property type="project" value="InterPro"/>
</dbReference>
<keyword evidence="11" id="KW-1185">Reference proteome</keyword>
<evidence type="ECO:0000256" key="4">
    <source>
        <dbReference type="ARBA" id="ARBA00023136"/>
    </source>
</evidence>
<feature type="region of interest" description="Disordered" evidence="7">
    <location>
        <begin position="444"/>
        <end position="469"/>
    </location>
</feature>
<comment type="subcellular location">
    <subcellularLocation>
        <location evidence="1">Membrane</location>
        <topology evidence="1">Multi-pass membrane protein</topology>
    </subcellularLocation>
</comment>
<dbReference type="OrthoDB" id="8062037at2759"/>
<feature type="transmembrane region" description="Helical" evidence="8">
    <location>
        <begin position="177"/>
        <end position="199"/>
    </location>
</feature>
<dbReference type="InterPro" id="IPR013083">
    <property type="entry name" value="Znf_RING/FYVE/PHD"/>
</dbReference>
<dbReference type="InterPro" id="IPR008915">
    <property type="entry name" value="Peptidase_M50"/>
</dbReference>
<feature type="compositionally biased region" description="Low complexity" evidence="7">
    <location>
        <begin position="633"/>
        <end position="648"/>
    </location>
</feature>
<evidence type="ECO:0000313" key="10">
    <source>
        <dbReference type="EMBL" id="OMO86734.1"/>
    </source>
</evidence>
<evidence type="ECO:0000256" key="7">
    <source>
        <dbReference type="SAM" id="MobiDB-lite"/>
    </source>
</evidence>
<feature type="transmembrane region" description="Helical" evidence="8">
    <location>
        <begin position="145"/>
        <end position="165"/>
    </location>
</feature>
<feature type="region of interest" description="Disordered" evidence="7">
    <location>
        <begin position="1"/>
        <end position="23"/>
    </location>
</feature>
<accession>A0A1R3IVZ7</accession>
<dbReference type="Gramene" id="OMO86734">
    <property type="protein sequence ID" value="OMO86734"/>
    <property type="gene ID" value="CCACVL1_09494"/>
</dbReference>
<evidence type="ECO:0000256" key="8">
    <source>
        <dbReference type="SAM" id="Phobius"/>
    </source>
</evidence>
<gene>
    <name evidence="10" type="ORF">CCACVL1_09494</name>
</gene>
<keyword evidence="6" id="KW-0863">Zinc-finger</keyword>
<keyword evidence="10" id="KW-0645">Protease</keyword>
<evidence type="ECO:0000256" key="5">
    <source>
        <dbReference type="ARBA" id="ARBA00032658"/>
    </source>
</evidence>
<feature type="region of interest" description="Disordered" evidence="7">
    <location>
        <begin position="847"/>
        <end position="880"/>
    </location>
</feature>
<protein>
    <recommendedName>
        <fullName evidence="5">Endopeptidase S2P</fullName>
    </recommendedName>
</protein>
<dbReference type="PROSITE" id="PS50089">
    <property type="entry name" value="ZF_RING_2"/>
    <property type="match status" value="1"/>
</dbReference>
<dbReference type="Gene3D" id="3.30.40.10">
    <property type="entry name" value="Zinc/RING finger domain, C3HC4 (zinc finger)"/>
    <property type="match status" value="1"/>
</dbReference>
<dbReference type="GO" id="GO:0016020">
    <property type="term" value="C:membrane"/>
    <property type="evidence" value="ECO:0007669"/>
    <property type="project" value="UniProtKB-SubCell"/>
</dbReference>
<organism evidence="10 11">
    <name type="scientific">Corchorus capsularis</name>
    <name type="common">Jute</name>
    <dbReference type="NCBI Taxonomy" id="210143"/>
    <lineage>
        <taxon>Eukaryota</taxon>
        <taxon>Viridiplantae</taxon>
        <taxon>Streptophyta</taxon>
        <taxon>Embryophyta</taxon>
        <taxon>Tracheophyta</taxon>
        <taxon>Spermatophyta</taxon>
        <taxon>Magnoliopsida</taxon>
        <taxon>eudicotyledons</taxon>
        <taxon>Gunneridae</taxon>
        <taxon>Pentapetalae</taxon>
        <taxon>rosids</taxon>
        <taxon>malvids</taxon>
        <taxon>Malvales</taxon>
        <taxon>Malvaceae</taxon>
        <taxon>Grewioideae</taxon>
        <taxon>Apeibeae</taxon>
        <taxon>Corchorus</taxon>
    </lineage>
</organism>
<evidence type="ECO:0000256" key="3">
    <source>
        <dbReference type="ARBA" id="ARBA00022989"/>
    </source>
</evidence>
<feature type="transmembrane region" description="Helical" evidence="8">
    <location>
        <begin position="62"/>
        <end position="87"/>
    </location>
</feature>
<evidence type="ECO:0000313" key="11">
    <source>
        <dbReference type="Proteomes" id="UP000188268"/>
    </source>
</evidence>
<dbReference type="AlphaFoldDB" id="A0A1R3IVZ7"/>
<feature type="region of interest" description="Disordered" evidence="7">
    <location>
        <begin position="679"/>
        <end position="713"/>
    </location>
</feature>
<dbReference type="Proteomes" id="UP000188268">
    <property type="component" value="Unassembled WGS sequence"/>
</dbReference>
<keyword evidence="6" id="KW-0862">Zinc</keyword>
<feature type="compositionally biased region" description="Polar residues" evidence="7">
    <location>
        <begin position="853"/>
        <end position="865"/>
    </location>
</feature>
<dbReference type="InterPro" id="IPR001193">
    <property type="entry name" value="MBTPS2"/>
</dbReference>
<dbReference type="GO" id="GO:0006508">
    <property type="term" value="P:proteolysis"/>
    <property type="evidence" value="ECO:0007669"/>
    <property type="project" value="UniProtKB-KW"/>
</dbReference>
<dbReference type="PRINTS" id="PR01000">
    <property type="entry name" value="SREBPS2PTASE"/>
</dbReference>
<feature type="compositionally biased region" description="Low complexity" evidence="7">
    <location>
        <begin position="12"/>
        <end position="23"/>
    </location>
</feature>
<evidence type="ECO:0000256" key="6">
    <source>
        <dbReference type="PROSITE-ProRule" id="PRU00175"/>
    </source>
</evidence>
<proteinExistence type="predicted"/>
<evidence type="ECO:0000256" key="2">
    <source>
        <dbReference type="ARBA" id="ARBA00022692"/>
    </source>
</evidence>
<keyword evidence="2 8" id="KW-0812">Transmembrane</keyword>
<evidence type="ECO:0000259" key="9">
    <source>
        <dbReference type="PROSITE" id="PS50089"/>
    </source>
</evidence>
<keyword evidence="10" id="KW-0378">Hydrolase</keyword>
<feature type="region of interest" description="Disordered" evidence="7">
    <location>
        <begin position="633"/>
        <end position="652"/>
    </location>
</feature>
<comment type="caution">
    <text evidence="10">The sequence shown here is derived from an EMBL/GenBank/DDBJ whole genome shotgun (WGS) entry which is preliminary data.</text>
</comment>
<evidence type="ECO:0000256" key="1">
    <source>
        <dbReference type="ARBA" id="ARBA00004141"/>
    </source>
</evidence>
<dbReference type="GO" id="GO:0004222">
    <property type="term" value="F:metalloendopeptidase activity"/>
    <property type="evidence" value="ECO:0007669"/>
    <property type="project" value="InterPro"/>
</dbReference>
<dbReference type="InterPro" id="IPR001841">
    <property type="entry name" value="Znf_RING"/>
</dbReference>
<dbReference type="Pfam" id="PF02163">
    <property type="entry name" value="Peptidase_M50"/>
    <property type="match status" value="1"/>
</dbReference>
<feature type="domain" description="RING-type" evidence="9">
    <location>
        <begin position="484"/>
        <end position="529"/>
    </location>
</feature>
<dbReference type="Pfam" id="PF13639">
    <property type="entry name" value="zf-RING_2"/>
    <property type="match status" value="1"/>
</dbReference>
<dbReference type="SMART" id="SM00184">
    <property type="entry name" value="RING"/>
    <property type="match status" value="1"/>
</dbReference>
<sequence>MRMNRARRHGAARLPLRASPSSPSHSVAAANAFSCWYCDLKISVFNEPLFRFGRKYAPFLKLWFTVGTGFGLTALVGVTLILIWQLFLSSDTQLSNLFSSLLFGFSPSFKLSLSDSGYLFLSTLVSVSIHEVGHAIALTSEGIQLEYIAVFLAVLFPGALVAFDYDLLPALPRATALRVYCAGIWHNAVFCAVCGLLLLSQPMILSPLYIHAESPLVLSVAPASPLSEFLSPGDAIVALDGVHIHDAQDWMELTALLDKKMLRNSSDSQYYKGFGMIDFRKGYCVPNALLEDSKKVQLANGQLVCPDDFAAFVRIHCFDPGKLGDVSVEDGHQGRIENGVCLNAKEIVKLGKCSDGWGITAMTNASSCMCSKDESCLSPVQLPGLKWVEITYSRPYSKECLELKVSPSGSNTSDAVQQNCGGTFLFVGLNVHVPCFPNTSSSQQLAGSNGGDGVVVDDSDGGGGGGSDGGDCGNGGKSFGSVSCSICLETVTDNGDRSWAKLQCGHQFHLDCIGSAFNIKGAMQCPNCRKIEKGQWLYANGCRSYPEFNVDDWTHDEDLYDLSYSEMSFGVHWCPFGSLARLPSSFEDGEFSSTTYHELLGQHAIFAEHSAVSSATHPCPYVAYFGPTIHPSSSNSSGSVPDSSNFNSHWNGPSVPSEIPTSYAIPAMDLHYHSWEHHSPPFSTSSSRMGSSDQPSIPPVNQRSTRSSSDMARSGSFMPPFVVGHSSGARAGSSVASSLMPPYPGSNARARDRVQALQAYYQQQQPSTPAIRTPLARRSFNHRSLPQVGPVASSSEQVGGFYFIPSGTSGRNFQEAENPLSTRFHAWERDHLPSFSLNQVDRDSGWGAFHQAASGSDPSIRSSSFRQRHGSERTSSQNRS</sequence>
<dbReference type="PANTHER" id="PTHR46798:SF3">
    <property type="entry name" value="RING FINGER FAMILY PROTEIN"/>
    <property type="match status" value="1"/>
</dbReference>
<keyword evidence="3 8" id="KW-1133">Transmembrane helix</keyword>
<dbReference type="STRING" id="210143.A0A1R3IVZ7"/>
<feature type="compositionally biased region" description="Basic residues" evidence="7">
    <location>
        <begin position="1"/>
        <end position="11"/>
    </location>
</feature>
<name>A0A1R3IVZ7_COCAP</name>
<dbReference type="InterPro" id="IPR044274">
    <property type="entry name" value="RFI2"/>
</dbReference>
<dbReference type="EMBL" id="AWWV01009406">
    <property type="protein sequence ID" value="OMO86734.1"/>
    <property type="molecule type" value="Genomic_DNA"/>
</dbReference>
<reference evidence="10 11" key="1">
    <citation type="submission" date="2013-09" db="EMBL/GenBank/DDBJ databases">
        <title>Corchorus capsularis genome sequencing.</title>
        <authorList>
            <person name="Alam M."/>
            <person name="Haque M.S."/>
            <person name="Islam M.S."/>
            <person name="Emdad E.M."/>
            <person name="Islam M.M."/>
            <person name="Ahmed B."/>
            <person name="Halim A."/>
            <person name="Hossen Q.M.M."/>
            <person name="Hossain M.Z."/>
            <person name="Ahmed R."/>
            <person name="Khan M.M."/>
            <person name="Islam R."/>
            <person name="Rashid M.M."/>
            <person name="Khan S.A."/>
            <person name="Rahman M.S."/>
            <person name="Alam M."/>
        </authorList>
    </citation>
    <scope>NUCLEOTIDE SEQUENCE [LARGE SCALE GENOMIC DNA]</scope>
    <source>
        <strain evidence="11">cv. CVL-1</strain>
        <tissue evidence="10">Whole seedling</tissue>
    </source>
</reference>
<keyword evidence="6" id="KW-0479">Metal-binding</keyword>
<dbReference type="GO" id="GO:0008270">
    <property type="term" value="F:zinc ion binding"/>
    <property type="evidence" value="ECO:0007669"/>
    <property type="project" value="UniProtKB-KW"/>
</dbReference>
<feature type="compositionally biased region" description="Polar residues" evidence="7">
    <location>
        <begin position="681"/>
        <end position="711"/>
    </location>
</feature>